<feature type="transmembrane region" description="Helical" evidence="1">
    <location>
        <begin position="47"/>
        <end position="72"/>
    </location>
</feature>
<feature type="transmembrane region" description="Helical" evidence="1">
    <location>
        <begin position="93"/>
        <end position="119"/>
    </location>
</feature>
<keyword evidence="3" id="KW-0645">Protease</keyword>
<feature type="transmembrane region" description="Helical" evidence="1">
    <location>
        <begin position="143"/>
        <end position="163"/>
    </location>
</feature>
<dbReference type="OrthoDB" id="9782250at2"/>
<dbReference type="EMBL" id="LWDV01000008">
    <property type="protein sequence ID" value="OCL27182.1"/>
    <property type="molecule type" value="Genomic_DNA"/>
</dbReference>
<gene>
    <name evidence="3" type="ORF">U472_06815</name>
</gene>
<dbReference type="InterPro" id="IPR003675">
    <property type="entry name" value="Rce1/LyrA-like_dom"/>
</dbReference>
<keyword evidence="1" id="KW-0472">Membrane</keyword>
<feature type="transmembrane region" description="Helical" evidence="1">
    <location>
        <begin position="218"/>
        <end position="241"/>
    </location>
</feature>
<sequence>MVDIMERESTAWNLYDIILVLILTFTLTSLIFLIIESVIGYLVISDFILSIRILVLNFVQAMLLGGLTLSVIKLKYRLSLKEVGFHSNDLGRIFKYGIIGGILICLMITLLNNLIYLIIDNFWGLKPPAQQVIQNLLESDSNLLFFLNSFLIVIVAPVTEEIFFRGFIYPYCKSKLGKWKGILLSALFFALAHASIWLFLPTFLGGVILAIIYERVKSLYSCILAHGVWNMIIVSLLYFIWKTNFIQ</sequence>
<evidence type="ECO:0000259" key="2">
    <source>
        <dbReference type="Pfam" id="PF02517"/>
    </source>
</evidence>
<dbReference type="Proteomes" id="UP000093514">
    <property type="component" value="Unassembled WGS sequence"/>
</dbReference>
<dbReference type="GO" id="GO:0006508">
    <property type="term" value="P:proteolysis"/>
    <property type="evidence" value="ECO:0007669"/>
    <property type="project" value="UniProtKB-KW"/>
</dbReference>
<dbReference type="PANTHER" id="PTHR43592">
    <property type="entry name" value="CAAX AMINO TERMINAL PROTEASE"/>
    <property type="match status" value="1"/>
</dbReference>
<keyword evidence="4" id="KW-1185">Reference proteome</keyword>
<keyword evidence="1" id="KW-0812">Transmembrane</keyword>
<dbReference type="GO" id="GO:0004175">
    <property type="term" value="F:endopeptidase activity"/>
    <property type="evidence" value="ECO:0007669"/>
    <property type="project" value="UniProtKB-ARBA"/>
</dbReference>
<keyword evidence="1" id="KW-1133">Transmembrane helix</keyword>
<comment type="caution">
    <text evidence="3">The sequence shown here is derived from an EMBL/GenBank/DDBJ whole genome shotgun (WGS) entry which is preliminary data.</text>
</comment>
<reference evidence="4" key="1">
    <citation type="submission" date="2016-07" db="EMBL/GenBank/DDBJ databases">
        <authorList>
            <person name="Florea S."/>
            <person name="Webb J.S."/>
            <person name="Jaromczyk J."/>
            <person name="Schardl C.L."/>
        </authorList>
    </citation>
    <scope>NUCLEOTIDE SEQUENCE [LARGE SCALE GENOMIC DNA]</scope>
    <source>
        <strain evidence="4">Z6</strain>
    </source>
</reference>
<evidence type="ECO:0000313" key="4">
    <source>
        <dbReference type="Proteomes" id="UP000093514"/>
    </source>
</evidence>
<feature type="domain" description="CAAX prenyl protease 2/Lysostaphin resistance protein A-like" evidence="2">
    <location>
        <begin position="144"/>
        <end position="232"/>
    </location>
</feature>
<feature type="transmembrane region" description="Helical" evidence="1">
    <location>
        <begin position="183"/>
        <end position="212"/>
    </location>
</feature>
<dbReference type="PANTHER" id="PTHR43592:SF15">
    <property type="entry name" value="CAAX AMINO TERMINAL PROTEASE FAMILY PROTEIN"/>
    <property type="match status" value="1"/>
</dbReference>
<feature type="transmembrane region" description="Helical" evidence="1">
    <location>
        <begin position="12"/>
        <end position="35"/>
    </location>
</feature>
<organism evidence="3 4">
    <name type="scientific">Orenia metallireducens</name>
    <dbReference type="NCBI Taxonomy" id="1413210"/>
    <lineage>
        <taxon>Bacteria</taxon>
        <taxon>Bacillati</taxon>
        <taxon>Bacillota</taxon>
        <taxon>Clostridia</taxon>
        <taxon>Halanaerobiales</taxon>
        <taxon>Halobacteroidaceae</taxon>
        <taxon>Orenia</taxon>
    </lineage>
</organism>
<evidence type="ECO:0000313" key="3">
    <source>
        <dbReference type="EMBL" id="OCL27182.1"/>
    </source>
</evidence>
<dbReference type="RefSeq" id="WP_068716806.1">
    <property type="nucleotide sequence ID" value="NZ_LWDV01000008.1"/>
</dbReference>
<proteinExistence type="predicted"/>
<dbReference type="GO" id="GO:0080120">
    <property type="term" value="P:CAAX-box protein maturation"/>
    <property type="evidence" value="ECO:0007669"/>
    <property type="project" value="UniProtKB-ARBA"/>
</dbReference>
<keyword evidence="3" id="KW-0378">Hydrolase</keyword>
<evidence type="ECO:0000256" key="1">
    <source>
        <dbReference type="SAM" id="Phobius"/>
    </source>
</evidence>
<dbReference type="AlphaFoldDB" id="A0A1C0AA63"/>
<dbReference type="Pfam" id="PF02517">
    <property type="entry name" value="Rce1-like"/>
    <property type="match status" value="1"/>
</dbReference>
<reference evidence="3 4" key="2">
    <citation type="submission" date="2016-08" db="EMBL/GenBank/DDBJ databases">
        <title>Orenia metallireducens sp. nov. strain Z6, a Novel Metal-reducing Firmicute from the Deep Subsurface.</title>
        <authorList>
            <person name="Maxim B.I."/>
            <person name="Kenneth K."/>
            <person name="Flynn T.M."/>
            <person name="Oloughlin E.J."/>
            <person name="Locke R.A."/>
            <person name="Weber J.R."/>
            <person name="Egan S.M."/>
            <person name="Mackie R.I."/>
            <person name="Cann I.K."/>
        </authorList>
    </citation>
    <scope>NUCLEOTIDE SEQUENCE [LARGE SCALE GENOMIC DNA]</scope>
    <source>
        <strain evidence="3 4">Z6</strain>
    </source>
</reference>
<accession>A0A1C0AA63</accession>
<name>A0A1C0AA63_9FIRM</name>
<protein>
    <submittedName>
        <fullName evidence="3">CAAX protease</fullName>
    </submittedName>
</protein>